<protein>
    <recommendedName>
        <fullName evidence="1">F-box domain-containing protein</fullName>
    </recommendedName>
</protein>
<feature type="domain" description="F-box" evidence="1">
    <location>
        <begin position="35"/>
        <end position="75"/>
    </location>
</feature>
<keyword evidence="3" id="KW-1185">Reference proteome</keyword>
<dbReference type="OrthoDB" id="1076913at2759"/>
<gene>
    <name evidence="2" type="ORF">MERR_LOCUS31684</name>
</gene>
<dbReference type="Pfam" id="PF00646">
    <property type="entry name" value="F-box"/>
    <property type="match status" value="1"/>
</dbReference>
<dbReference type="InterPro" id="IPR036047">
    <property type="entry name" value="F-box-like_dom_sf"/>
</dbReference>
<evidence type="ECO:0000313" key="3">
    <source>
        <dbReference type="Proteomes" id="UP000467841"/>
    </source>
</evidence>
<evidence type="ECO:0000313" key="2">
    <source>
        <dbReference type="EMBL" id="CAA7044449.1"/>
    </source>
</evidence>
<dbReference type="InterPro" id="IPR001810">
    <property type="entry name" value="F-box_dom"/>
</dbReference>
<dbReference type="EMBL" id="CACVBM020001299">
    <property type="protein sequence ID" value="CAA7044449.1"/>
    <property type="molecule type" value="Genomic_DNA"/>
</dbReference>
<dbReference type="PANTHER" id="PTHR31111">
    <property type="entry name" value="BNAA05G37150D PROTEIN-RELATED"/>
    <property type="match status" value="1"/>
</dbReference>
<reference evidence="2" key="1">
    <citation type="submission" date="2020-01" db="EMBL/GenBank/DDBJ databases">
        <authorList>
            <person name="Mishra B."/>
        </authorList>
    </citation>
    <scope>NUCLEOTIDE SEQUENCE [LARGE SCALE GENOMIC DNA]</scope>
</reference>
<dbReference type="Proteomes" id="UP000467841">
    <property type="component" value="Unassembled WGS sequence"/>
</dbReference>
<proteinExistence type="predicted"/>
<dbReference type="SMART" id="SM00256">
    <property type="entry name" value="FBOX"/>
    <property type="match status" value="1"/>
</dbReference>
<accession>A0A6D2K9A9</accession>
<name>A0A6D2K9A9_9BRAS</name>
<dbReference type="Gene3D" id="1.20.1280.50">
    <property type="match status" value="1"/>
</dbReference>
<comment type="caution">
    <text evidence="2">The sequence shown here is derived from an EMBL/GenBank/DDBJ whole genome shotgun (WGS) entry which is preliminary data.</text>
</comment>
<organism evidence="2 3">
    <name type="scientific">Microthlaspi erraticum</name>
    <dbReference type="NCBI Taxonomy" id="1685480"/>
    <lineage>
        <taxon>Eukaryota</taxon>
        <taxon>Viridiplantae</taxon>
        <taxon>Streptophyta</taxon>
        <taxon>Embryophyta</taxon>
        <taxon>Tracheophyta</taxon>
        <taxon>Spermatophyta</taxon>
        <taxon>Magnoliopsida</taxon>
        <taxon>eudicotyledons</taxon>
        <taxon>Gunneridae</taxon>
        <taxon>Pentapetalae</taxon>
        <taxon>rosids</taxon>
        <taxon>malvids</taxon>
        <taxon>Brassicales</taxon>
        <taxon>Brassicaceae</taxon>
        <taxon>Coluteocarpeae</taxon>
        <taxon>Microthlaspi</taxon>
    </lineage>
</organism>
<evidence type="ECO:0000259" key="1">
    <source>
        <dbReference type="SMART" id="SM00256"/>
    </source>
</evidence>
<dbReference type="PANTHER" id="PTHR31111:SF99">
    <property type="entry name" value="F-BOX PROTEIN DOR"/>
    <property type="match status" value="1"/>
</dbReference>
<dbReference type="SUPFAM" id="SSF81383">
    <property type="entry name" value="F-box domain"/>
    <property type="match status" value="1"/>
</dbReference>
<dbReference type="AlphaFoldDB" id="A0A6D2K9A9"/>
<sequence>MKTRRQNSVSGVRLTNIISRGNTRSKTAENSSWPIPIDVMIEIFSTLPLESIATCRYVSKLWYSILLRPDFTELFLRRSCSTSPKLLFACRKNRDVFFFTSPQPQNPDENSSSVVVSNHMKFSFHGSHRKTLPCPCRETAPIVLSTSPRP</sequence>